<feature type="signal peptide" evidence="1">
    <location>
        <begin position="1"/>
        <end position="26"/>
    </location>
</feature>
<keyword evidence="3" id="KW-1185">Reference proteome</keyword>
<evidence type="ECO:0000256" key="1">
    <source>
        <dbReference type="SAM" id="SignalP"/>
    </source>
</evidence>
<reference evidence="2" key="1">
    <citation type="journal article" date="2022" name="bioRxiv">
        <title>Sequencing and chromosome-scale assembly of the giantPleurodeles waltlgenome.</title>
        <authorList>
            <person name="Brown T."/>
            <person name="Elewa A."/>
            <person name="Iarovenko S."/>
            <person name="Subramanian E."/>
            <person name="Araus A.J."/>
            <person name="Petzold A."/>
            <person name="Susuki M."/>
            <person name="Suzuki K.-i.T."/>
            <person name="Hayashi T."/>
            <person name="Toyoda A."/>
            <person name="Oliveira C."/>
            <person name="Osipova E."/>
            <person name="Leigh N.D."/>
            <person name="Simon A."/>
            <person name="Yun M.H."/>
        </authorList>
    </citation>
    <scope>NUCLEOTIDE SEQUENCE</scope>
    <source>
        <strain evidence="2">20211129_DDA</strain>
        <tissue evidence="2">Liver</tissue>
    </source>
</reference>
<gene>
    <name evidence="2" type="ORF">NDU88_004701</name>
</gene>
<accession>A0AAV7TS92</accession>
<evidence type="ECO:0000313" key="3">
    <source>
        <dbReference type="Proteomes" id="UP001066276"/>
    </source>
</evidence>
<evidence type="ECO:0000313" key="2">
    <source>
        <dbReference type="EMBL" id="KAJ1179467.1"/>
    </source>
</evidence>
<proteinExistence type="predicted"/>
<evidence type="ECO:0008006" key="4">
    <source>
        <dbReference type="Google" id="ProtNLM"/>
    </source>
</evidence>
<organism evidence="2 3">
    <name type="scientific">Pleurodeles waltl</name>
    <name type="common">Iberian ribbed newt</name>
    <dbReference type="NCBI Taxonomy" id="8319"/>
    <lineage>
        <taxon>Eukaryota</taxon>
        <taxon>Metazoa</taxon>
        <taxon>Chordata</taxon>
        <taxon>Craniata</taxon>
        <taxon>Vertebrata</taxon>
        <taxon>Euteleostomi</taxon>
        <taxon>Amphibia</taxon>
        <taxon>Batrachia</taxon>
        <taxon>Caudata</taxon>
        <taxon>Salamandroidea</taxon>
        <taxon>Salamandridae</taxon>
        <taxon>Pleurodelinae</taxon>
        <taxon>Pleurodeles</taxon>
    </lineage>
</organism>
<dbReference type="AlphaFoldDB" id="A0AAV7TS92"/>
<feature type="chain" id="PRO_5043854740" description="Secreted protein" evidence="1">
    <location>
        <begin position="27"/>
        <end position="80"/>
    </location>
</feature>
<keyword evidence="1" id="KW-0732">Signal</keyword>
<dbReference type="EMBL" id="JANPWB010000006">
    <property type="protein sequence ID" value="KAJ1179467.1"/>
    <property type="molecule type" value="Genomic_DNA"/>
</dbReference>
<comment type="caution">
    <text evidence="2">The sequence shown here is derived from an EMBL/GenBank/DDBJ whole genome shotgun (WGS) entry which is preliminary data.</text>
</comment>
<protein>
    <recommendedName>
        <fullName evidence="4">Secreted protein</fullName>
    </recommendedName>
</protein>
<dbReference type="Proteomes" id="UP001066276">
    <property type="component" value="Chromosome 3_2"/>
</dbReference>
<name>A0AAV7TS92_PLEWA</name>
<sequence>MSLFSASFAVPASLSALGACLTACSGAFLRRERTLFVVCVLRKTLEPSPAALALPLQRSLEVSAPKRGMQESLHPPPCVL</sequence>